<sequence length="95" mass="10654">MTELYDAFFAPVHDAMVESKGDRETLRAEKVVSAFLKAIPEADYFLIHRDVMVKMNGAMLAAQAYIRLQKEELLRLAIDGAEVNVGLLGEMEPLQ</sequence>
<evidence type="ECO:0000313" key="1">
    <source>
        <dbReference type="EMBL" id="ABS68854.1"/>
    </source>
</evidence>
<dbReference type="Proteomes" id="UP000002417">
    <property type="component" value="Chromosome"/>
</dbReference>
<reference evidence="1 2" key="1">
    <citation type="submission" date="2007-07" db="EMBL/GenBank/DDBJ databases">
        <title>Complete sequence of chromosome of Xanthobacter autotrophicus Py2.</title>
        <authorList>
            <consortium name="US DOE Joint Genome Institute"/>
            <person name="Copeland A."/>
            <person name="Lucas S."/>
            <person name="Lapidus A."/>
            <person name="Barry K."/>
            <person name="Glavina del Rio T."/>
            <person name="Hammon N."/>
            <person name="Israni S."/>
            <person name="Dalin E."/>
            <person name="Tice H."/>
            <person name="Pitluck S."/>
            <person name="Sims D."/>
            <person name="Brettin T."/>
            <person name="Bruce D."/>
            <person name="Detter J.C."/>
            <person name="Han C."/>
            <person name="Tapia R."/>
            <person name="Brainard J."/>
            <person name="Schmutz J."/>
            <person name="Larimer F."/>
            <person name="Land M."/>
            <person name="Hauser L."/>
            <person name="Kyrpides N."/>
            <person name="Kim E."/>
            <person name="Ensigns S.A."/>
            <person name="Richardson P."/>
        </authorList>
    </citation>
    <scope>NUCLEOTIDE SEQUENCE [LARGE SCALE GENOMIC DNA]</scope>
    <source>
        <strain evidence="2">ATCC BAA-1158 / Py2</strain>
    </source>
</reference>
<organism evidence="1 2">
    <name type="scientific">Xanthobacter autotrophicus (strain ATCC BAA-1158 / Py2)</name>
    <dbReference type="NCBI Taxonomy" id="78245"/>
    <lineage>
        <taxon>Bacteria</taxon>
        <taxon>Pseudomonadati</taxon>
        <taxon>Pseudomonadota</taxon>
        <taxon>Alphaproteobacteria</taxon>
        <taxon>Hyphomicrobiales</taxon>
        <taxon>Xanthobacteraceae</taxon>
        <taxon>Xanthobacter</taxon>
    </lineage>
</organism>
<protein>
    <submittedName>
        <fullName evidence="1">Uncharacterized protein</fullName>
    </submittedName>
</protein>
<dbReference type="HOGENOM" id="CLU_2372025_0_0_5"/>
<evidence type="ECO:0000313" key="2">
    <source>
        <dbReference type="Proteomes" id="UP000002417"/>
    </source>
</evidence>
<name>A7ILG1_XANP2</name>
<gene>
    <name evidence="1" type="ordered locus">Xaut_3626</name>
</gene>
<dbReference type="AlphaFoldDB" id="A7ILG1"/>
<accession>A7ILG1</accession>
<proteinExistence type="predicted"/>
<keyword evidence="2" id="KW-1185">Reference proteome</keyword>
<dbReference type="EMBL" id="CP000781">
    <property type="protein sequence ID" value="ABS68854.1"/>
    <property type="molecule type" value="Genomic_DNA"/>
</dbReference>
<dbReference type="STRING" id="78245.Xaut_3626"/>
<dbReference type="KEGG" id="xau:Xaut_3626"/>